<dbReference type="EMBL" id="QFQP01000002">
    <property type="protein sequence ID" value="PZR17367.1"/>
    <property type="molecule type" value="Genomic_DNA"/>
</dbReference>
<feature type="transmembrane region" description="Helical" evidence="3">
    <location>
        <begin position="265"/>
        <end position="282"/>
    </location>
</feature>
<organism evidence="4 5">
    <name type="scientific">Archangium gephyra</name>
    <dbReference type="NCBI Taxonomy" id="48"/>
    <lineage>
        <taxon>Bacteria</taxon>
        <taxon>Pseudomonadati</taxon>
        <taxon>Myxococcota</taxon>
        <taxon>Myxococcia</taxon>
        <taxon>Myxococcales</taxon>
        <taxon>Cystobacterineae</taxon>
        <taxon>Archangiaceae</taxon>
        <taxon>Archangium</taxon>
    </lineage>
</organism>
<evidence type="ECO:0000313" key="4">
    <source>
        <dbReference type="EMBL" id="PZR17367.1"/>
    </source>
</evidence>
<feature type="transmembrane region" description="Helical" evidence="3">
    <location>
        <begin position="188"/>
        <end position="204"/>
    </location>
</feature>
<keyword evidence="3" id="KW-0812">Transmembrane</keyword>
<accession>A0A2W5TTN8</accession>
<feature type="transmembrane region" description="Helical" evidence="3">
    <location>
        <begin position="416"/>
        <end position="438"/>
    </location>
</feature>
<sequence length="638" mass="71538">MAARTVEEHVRALGWRHGAVKPSIEEKGAAVRWATAVTIGFATLLCAPAMLAGTFADDILHELIFREFPEAFARTLNIFSFMKSPAEVALFRNWGVLPWWASNDVRIDFFRPIPSLIHAVDFALFSYAPVAVHVMSIAWYVASTWLVSRVLARFFPENSRLILVAVAIFALNGSHAVNVQWAANRNDLIASVFMLGAFLGWLRWRETRRARELVLLFGAYLAALLSKESGVLLPVMIATHALVFPSPGTKSGPLWRRLRPWRRELLALGLITAGYLAAYFLSGHGADSMVYINPAHHPVRWLEAAPRAFTFHLATLATGVHMLMLGQAPLTDAPIPSLVAIGATFGFVVLAFVLLRRERAVQFFAVWVGLFLLQLTTTFPDARLVYMASVGFAFIVTRVLAVLWERRAALAPRLAFAVLVLLHFIVAPIVMQVTFHIMRGFDTSYEALRSDLRASIDYDRLPDSGTEVFFLNWNQRETSALAGLWLSQVEPTGIDVHAQLSSDRGEYVAKIDRAFSKMKIHYTPLSFLLGEVDLRVVDDRTITLSPAGSTFFPTIFEQLYMTDNEFTVGQSVELPNFTATIEELSRDPSVRRGTDVTRVRFVFKEPIDSARYRFMAWEAGHLRPVRLQPGSSMRLAQR</sequence>
<feature type="transmembrane region" description="Helical" evidence="3">
    <location>
        <begin position="385"/>
        <end position="404"/>
    </location>
</feature>
<keyword evidence="3" id="KW-0472">Membrane</keyword>
<name>A0A2W5TTN8_9BACT</name>
<evidence type="ECO:0000256" key="3">
    <source>
        <dbReference type="SAM" id="Phobius"/>
    </source>
</evidence>
<evidence type="ECO:0000313" key="5">
    <source>
        <dbReference type="Proteomes" id="UP000249061"/>
    </source>
</evidence>
<keyword evidence="2" id="KW-0802">TPR repeat</keyword>
<evidence type="ECO:0008006" key="6">
    <source>
        <dbReference type="Google" id="ProtNLM"/>
    </source>
</evidence>
<dbReference type="InterPro" id="IPR052346">
    <property type="entry name" value="O-mannosyl-transferase_TMTC"/>
</dbReference>
<gene>
    <name evidence="4" type="ORF">DI536_03315</name>
</gene>
<dbReference type="AlphaFoldDB" id="A0A2W5TTN8"/>
<keyword evidence="1" id="KW-0677">Repeat</keyword>
<reference evidence="4 5" key="1">
    <citation type="submission" date="2017-08" db="EMBL/GenBank/DDBJ databases">
        <title>Infants hospitalized years apart are colonized by the same room-sourced microbial strains.</title>
        <authorList>
            <person name="Brooks B."/>
            <person name="Olm M.R."/>
            <person name="Firek B.A."/>
            <person name="Baker R."/>
            <person name="Thomas B.C."/>
            <person name="Morowitz M.J."/>
            <person name="Banfield J.F."/>
        </authorList>
    </citation>
    <scope>NUCLEOTIDE SEQUENCE [LARGE SCALE GENOMIC DNA]</scope>
    <source>
        <strain evidence="4">S2_003_000_R2_14</strain>
    </source>
</reference>
<feature type="transmembrane region" description="Helical" evidence="3">
    <location>
        <begin position="116"/>
        <end position="141"/>
    </location>
</feature>
<dbReference type="PANTHER" id="PTHR44227:SF3">
    <property type="entry name" value="PROTEIN O-MANNOSYL-TRANSFERASE TMTC4"/>
    <property type="match status" value="1"/>
</dbReference>
<protein>
    <recommendedName>
        <fullName evidence="6">Glycosyltransferase RgtA/B/C/D-like domain-containing protein</fullName>
    </recommendedName>
</protein>
<feature type="transmembrane region" description="Helical" evidence="3">
    <location>
        <begin position="361"/>
        <end position="379"/>
    </location>
</feature>
<dbReference type="PANTHER" id="PTHR44227">
    <property type="match status" value="1"/>
</dbReference>
<feature type="transmembrane region" description="Helical" evidence="3">
    <location>
        <begin position="161"/>
        <end position="181"/>
    </location>
</feature>
<feature type="transmembrane region" description="Helical" evidence="3">
    <location>
        <begin position="333"/>
        <end position="354"/>
    </location>
</feature>
<dbReference type="Proteomes" id="UP000249061">
    <property type="component" value="Unassembled WGS sequence"/>
</dbReference>
<feature type="transmembrane region" description="Helical" evidence="3">
    <location>
        <begin position="33"/>
        <end position="56"/>
    </location>
</feature>
<proteinExistence type="predicted"/>
<evidence type="ECO:0000256" key="2">
    <source>
        <dbReference type="ARBA" id="ARBA00022803"/>
    </source>
</evidence>
<comment type="caution">
    <text evidence="4">The sequence shown here is derived from an EMBL/GenBank/DDBJ whole genome shotgun (WGS) entry which is preliminary data.</text>
</comment>
<keyword evidence="3" id="KW-1133">Transmembrane helix</keyword>
<evidence type="ECO:0000256" key="1">
    <source>
        <dbReference type="ARBA" id="ARBA00022737"/>
    </source>
</evidence>